<name>A0A4P9YCK9_ROZAC</name>
<gene>
    <name evidence="1" type="ORF">ROZALSC1DRAFT_31296</name>
</gene>
<reference evidence="2" key="1">
    <citation type="journal article" date="2018" name="Nat. Microbiol.">
        <title>Leveraging single-cell genomics to expand the fungal tree of life.</title>
        <authorList>
            <person name="Ahrendt S.R."/>
            <person name="Quandt C.A."/>
            <person name="Ciobanu D."/>
            <person name="Clum A."/>
            <person name="Salamov A."/>
            <person name="Andreopoulos B."/>
            <person name="Cheng J.F."/>
            <person name="Woyke T."/>
            <person name="Pelin A."/>
            <person name="Henrissat B."/>
            <person name="Reynolds N.K."/>
            <person name="Benny G.L."/>
            <person name="Smith M.E."/>
            <person name="James T.Y."/>
            <person name="Grigoriev I.V."/>
        </authorList>
    </citation>
    <scope>NUCLEOTIDE SEQUENCE [LARGE SCALE GENOMIC DNA]</scope>
    <source>
        <strain evidence="2">CSF55</strain>
    </source>
</reference>
<dbReference type="Proteomes" id="UP000281549">
    <property type="component" value="Unassembled WGS sequence"/>
</dbReference>
<proteinExistence type="predicted"/>
<dbReference type="AlphaFoldDB" id="A0A4P9YCK9"/>
<evidence type="ECO:0000313" key="2">
    <source>
        <dbReference type="Proteomes" id="UP000281549"/>
    </source>
</evidence>
<protein>
    <submittedName>
        <fullName evidence="1">Uncharacterized protein</fullName>
    </submittedName>
</protein>
<sequence>MFNERQVDGISFFKVADVERVLTHKGKQRKFNEWIETMRNSSVENVAAEYIRLTNIAFGVEYDNSEAPLVILLDEMQYWGTKIKVHSKFDGQHHTILSYLLTKLSLCRPVCICAGTHDCNIFKITEKSKIAPDPINIQVFSEEECKVYWRKMAEHWMKEKKKEIEYSVDDADVLALIYASYRIPRILYLATLEWFYGKCDRSETGIVFQSFEQAARKYYPEMSNFLISNDFSVAEIVQVILHCSVCIELDLDSMVPGSNRWKWKDLVHKSIIFPANNSNTYLLPFTYIWNNANFNISKIALLDLRKEEIRNLVNQLIPGLVLEDLFFDFQEYYNADPQKIGHIFESLVVSSAAVKIHLSNDKTLFEVFGCEEAVLDNLSTEKINGIERPTTEVFVDDCPDNKITHNIHATTAHHDVVFKALHTDERGHKRQNSLAIPLEKSVVSQMKISKQSQEEVDLLLWIFLKDNDRPVLESNAVVSSYISNGRLLFINPGKCCNAMALDLISLSKKINSKKPKNFIILFDFFNWAGSLRPGLQKRLWHVELMTFSLLISTPCPNLSLVNTIRVWSQGRTSPSDDRSNNLFRGREFAMRFKQ</sequence>
<evidence type="ECO:0000313" key="1">
    <source>
        <dbReference type="EMBL" id="RKP16845.1"/>
    </source>
</evidence>
<organism evidence="1 2">
    <name type="scientific">Rozella allomycis (strain CSF55)</name>
    <dbReference type="NCBI Taxonomy" id="988480"/>
    <lineage>
        <taxon>Eukaryota</taxon>
        <taxon>Fungi</taxon>
        <taxon>Fungi incertae sedis</taxon>
        <taxon>Cryptomycota</taxon>
        <taxon>Cryptomycota incertae sedis</taxon>
        <taxon>Rozella</taxon>
    </lineage>
</organism>
<accession>A0A4P9YCK9</accession>
<dbReference type="EMBL" id="ML006199">
    <property type="protein sequence ID" value="RKP16845.1"/>
    <property type="molecule type" value="Genomic_DNA"/>
</dbReference>